<sequence length="70" mass="7908">MKLNTGDSARLISRYGETSLPVSIDSALKKGEVFSTFSNNKIFMKKITSPFRDSYTETPEFKVTAVRIEK</sequence>
<evidence type="ECO:0000313" key="3">
    <source>
        <dbReference type="Proteomes" id="UP000321533"/>
    </source>
</evidence>
<dbReference type="GO" id="GO:0016491">
    <property type="term" value="F:oxidoreductase activity"/>
    <property type="evidence" value="ECO:0007669"/>
    <property type="project" value="InterPro"/>
</dbReference>
<organism evidence="2 3">
    <name type="scientific">Panacibacter ginsenosidivorans</name>
    <dbReference type="NCBI Taxonomy" id="1813871"/>
    <lineage>
        <taxon>Bacteria</taxon>
        <taxon>Pseudomonadati</taxon>
        <taxon>Bacteroidota</taxon>
        <taxon>Chitinophagia</taxon>
        <taxon>Chitinophagales</taxon>
        <taxon>Chitinophagaceae</taxon>
        <taxon>Panacibacter</taxon>
    </lineage>
</organism>
<dbReference type="AlphaFoldDB" id="A0A5B8VFA6"/>
<dbReference type="Proteomes" id="UP000321533">
    <property type="component" value="Chromosome"/>
</dbReference>
<dbReference type="EMBL" id="CP042435">
    <property type="protein sequence ID" value="QEC70277.1"/>
    <property type="molecule type" value="Genomic_DNA"/>
</dbReference>
<name>A0A5B8VFA6_9BACT</name>
<dbReference type="InterPro" id="IPR006657">
    <property type="entry name" value="MoPterin_dinucl-bd_dom"/>
</dbReference>
<dbReference type="Pfam" id="PF01568">
    <property type="entry name" value="Molydop_binding"/>
    <property type="match status" value="1"/>
</dbReference>
<dbReference type="InterPro" id="IPR009010">
    <property type="entry name" value="Asp_de-COase-like_dom_sf"/>
</dbReference>
<accession>A0A5B8VFA6</accession>
<dbReference type="Gene3D" id="2.40.40.20">
    <property type="match status" value="1"/>
</dbReference>
<dbReference type="SUPFAM" id="SSF50692">
    <property type="entry name" value="ADC-like"/>
    <property type="match status" value="1"/>
</dbReference>
<reference evidence="2 3" key="1">
    <citation type="journal article" date="2016" name="Int. J. Syst. Evol. Microbiol.">
        <title>Panacibacter ginsenosidivorans gen. nov., sp. nov., with ginsenoside converting activity isolated from soil of a ginseng field.</title>
        <authorList>
            <person name="Siddiqi M.Z."/>
            <person name="Muhammad Shafi S."/>
            <person name="Choi K.D."/>
            <person name="Im W.T."/>
        </authorList>
    </citation>
    <scope>NUCLEOTIDE SEQUENCE [LARGE SCALE GENOMIC DNA]</scope>
    <source>
        <strain evidence="2 3">Gsoil1550</strain>
    </source>
</reference>
<protein>
    <recommendedName>
        <fullName evidence="1">Molybdopterin dinucleotide-binding domain-containing protein</fullName>
    </recommendedName>
</protein>
<dbReference type="GO" id="GO:0043546">
    <property type="term" value="F:molybdopterin cofactor binding"/>
    <property type="evidence" value="ECO:0007669"/>
    <property type="project" value="InterPro"/>
</dbReference>
<keyword evidence="3" id="KW-1185">Reference proteome</keyword>
<dbReference type="KEGG" id="pgin:FRZ67_18590"/>
<gene>
    <name evidence="2" type="ORF">FRZ67_18590</name>
</gene>
<feature type="domain" description="Molybdopterin dinucleotide-binding" evidence="1">
    <location>
        <begin position="2"/>
        <end position="65"/>
    </location>
</feature>
<evidence type="ECO:0000313" key="2">
    <source>
        <dbReference type="EMBL" id="QEC70277.1"/>
    </source>
</evidence>
<evidence type="ECO:0000259" key="1">
    <source>
        <dbReference type="Pfam" id="PF01568"/>
    </source>
</evidence>
<proteinExistence type="predicted"/>